<reference evidence="1 2" key="1">
    <citation type="journal article" date="2015" name="Fungal Genet. Biol.">
        <title>Evolution of novel wood decay mechanisms in Agaricales revealed by the genome sequences of Fistulina hepatica and Cylindrobasidium torrendii.</title>
        <authorList>
            <person name="Floudas D."/>
            <person name="Held B.W."/>
            <person name="Riley R."/>
            <person name="Nagy L.G."/>
            <person name="Koehler G."/>
            <person name="Ransdell A.S."/>
            <person name="Younus H."/>
            <person name="Chow J."/>
            <person name="Chiniquy J."/>
            <person name="Lipzen A."/>
            <person name="Tritt A."/>
            <person name="Sun H."/>
            <person name="Haridas S."/>
            <person name="LaButti K."/>
            <person name="Ohm R.A."/>
            <person name="Kues U."/>
            <person name="Blanchette R.A."/>
            <person name="Grigoriev I.V."/>
            <person name="Minto R.E."/>
            <person name="Hibbett D.S."/>
        </authorList>
    </citation>
    <scope>NUCLEOTIDE SEQUENCE [LARGE SCALE GENOMIC DNA]</scope>
    <source>
        <strain evidence="1 2">ATCC 64428</strain>
    </source>
</reference>
<gene>
    <name evidence="1" type="ORF">FISHEDRAFT_73311</name>
</gene>
<name>A0A0D7ADP6_9AGAR</name>
<dbReference type="EMBL" id="KN881813">
    <property type="protein sequence ID" value="KIY48800.1"/>
    <property type="molecule type" value="Genomic_DNA"/>
</dbReference>
<accession>A0A0D7ADP6</accession>
<dbReference type="Proteomes" id="UP000054144">
    <property type="component" value="Unassembled WGS sequence"/>
</dbReference>
<keyword evidence="2" id="KW-1185">Reference proteome</keyword>
<organism evidence="1 2">
    <name type="scientific">Fistulina hepatica ATCC 64428</name>
    <dbReference type="NCBI Taxonomy" id="1128425"/>
    <lineage>
        <taxon>Eukaryota</taxon>
        <taxon>Fungi</taxon>
        <taxon>Dikarya</taxon>
        <taxon>Basidiomycota</taxon>
        <taxon>Agaricomycotina</taxon>
        <taxon>Agaricomycetes</taxon>
        <taxon>Agaricomycetidae</taxon>
        <taxon>Agaricales</taxon>
        <taxon>Fistulinaceae</taxon>
        <taxon>Fistulina</taxon>
    </lineage>
</organism>
<dbReference type="AlphaFoldDB" id="A0A0D7ADP6"/>
<evidence type="ECO:0000313" key="2">
    <source>
        <dbReference type="Proteomes" id="UP000054144"/>
    </source>
</evidence>
<dbReference type="OrthoDB" id="3032154at2759"/>
<proteinExistence type="predicted"/>
<evidence type="ECO:0000313" key="1">
    <source>
        <dbReference type="EMBL" id="KIY48800.1"/>
    </source>
</evidence>
<protein>
    <submittedName>
        <fullName evidence="1">Uncharacterized protein</fullName>
    </submittedName>
</protein>
<sequence length="88" mass="9880">MLIRNPAGKYSCDLNHCHKNAKPALLKEFKKMKNFTKSCGGNLDFNIDRKGMVIPNPTKKGNSNNCTKKNFSLDLNDHSDIKSLIGKK</sequence>